<feature type="domain" description="Xylose isomerase-like TIM barrel" evidence="1">
    <location>
        <begin position="22"/>
        <end position="263"/>
    </location>
</feature>
<reference evidence="2 3" key="1">
    <citation type="journal article" date="2015" name="PLoS ONE">
        <title>Azotobacter Genomes: The Genome of Azotobacter chroococcum NCIMB 8003 (ATCC 4412).</title>
        <authorList>
            <person name="Robson R.L."/>
            <person name="Jones R."/>
            <person name="Robson R.M."/>
            <person name="Schwartz A."/>
            <person name="Richardson T.H."/>
        </authorList>
    </citation>
    <scope>NUCLEOTIDE SEQUENCE [LARGE SCALE GENOMIC DNA]</scope>
    <source>
        <strain evidence="2 3">NCIMB 8003</strain>
    </source>
</reference>
<dbReference type="Pfam" id="PF01261">
    <property type="entry name" value="AP_endonuc_2"/>
    <property type="match status" value="1"/>
</dbReference>
<dbReference type="InterPro" id="IPR013022">
    <property type="entry name" value="Xyl_isomerase-like_TIM-brl"/>
</dbReference>
<name>A0A0C4WT78_9GAMM</name>
<keyword evidence="2" id="KW-0413">Isomerase</keyword>
<dbReference type="PANTHER" id="PTHR12110">
    <property type="entry name" value="HYDROXYPYRUVATE ISOMERASE"/>
    <property type="match status" value="1"/>
</dbReference>
<gene>
    <name evidence="2" type="ORF">Achr_34100</name>
</gene>
<dbReference type="STRING" id="1328314.Achr_34100"/>
<dbReference type="SUPFAM" id="SSF51658">
    <property type="entry name" value="Xylose isomerase-like"/>
    <property type="match status" value="1"/>
</dbReference>
<dbReference type="Proteomes" id="UP000068210">
    <property type="component" value="Chromosome"/>
</dbReference>
<dbReference type="RefSeq" id="WP_039806014.1">
    <property type="nucleotide sequence ID" value="NZ_CP010415.1"/>
</dbReference>
<dbReference type="GO" id="GO:0016853">
    <property type="term" value="F:isomerase activity"/>
    <property type="evidence" value="ECO:0007669"/>
    <property type="project" value="UniProtKB-KW"/>
</dbReference>
<dbReference type="Gene3D" id="3.20.20.150">
    <property type="entry name" value="Divalent-metal-dependent TIM barrel enzymes"/>
    <property type="match status" value="1"/>
</dbReference>
<sequence length="277" mass="30473">MQPTYSLAQLTALNLSPPQMIELAARTGYDQAGVRLLPVAPGAVAYPLMTDKPMLRETLARMNDTGVRIFDLELIRIGADFELERYLPFLETGAALGARAVLVAGDDPEEARLIEHYAQLCDAMLPFGLSADLEFMPWPPVRDLDSALRIVGRADRRNGGILVDALHFDRSASRFAQLAEIPAEWLHYAQICDGPAERPTTTEALIQAARGERLLPGEGGIDLRRLWHELPAELPVSIEIPNDRRVAEMGHEAWARAALQAARALVEGVRLKAFPVA</sequence>
<protein>
    <submittedName>
        <fullName evidence="2">Xylose isomerase domain-containing protein TIM barrel</fullName>
    </submittedName>
</protein>
<dbReference type="KEGG" id="acx:Achr_34100"/>
<dbReference type="EMBL" id="CP010415">
    <property type="protein sequence ID" value="AJE22815.1"/>
    <property type="molecule type" value="Genomic_DNA"/>
</dbReference>
<dbReference type="PANTHER" id="PTHR12110:SF48">
    <property type="entry name" value="BLL3656 PROTEIN"/>
    <property type="match status" value="1"/>
</dbReference>
<evidence type="ECO:0000313" key="2">
    <source>
        <dbReference type="EMBL" id="AJE22815.1"/>
    </source>
</evidence>
<proteinExistence type="predicted"/>
<keyword evidence="3" id="KW-1185">Reference proteome</keyword>
<dbReference type="AlphaFoldDB" id="A0A0C4WT78"/>
<accession>A0A0C4WT78</accession>
<evidence type="ECO:0000259" key="1">
    <source>
        <dbReference type="Pfam" id="PF01261"/>
    </source>
</evidence>
<dbReference type="InterPro" id="IPR050312">
    <property type="entry name" value="IolE/XylAMocC-like"/>
</dbReference>
<dbReference type="InterPro" id="IPR036237">
    <property type="entry name" value="Xyl_isomerase-like_sf"/>
</dbReference>
<organism evidence="2 3">
    <name type="scientific">Azotobacter chroococcum NCIMB 8003</name>
    <dbReference type="NCBI Taxonomy" id="1328314"/>
    <lineage>
        <taxon>Bacteria</taxon>
        <taxon>Pseudomonadati</taxon>
        <taxon>Pseudomonadota</taxon>
        <taxon>Gammaproteobacteria</taxon>
        <taxon>Pseudomonadales</taxon>
        <taxon>Pseudomonadaceae</taxon>
        <taxon>Azotobacter</taxon>
    </lineage>
</organism>
<evidence type="ECO:0000313" key="3">
    <source>
        <dbReference type="Proteomes" id="UP000068210"/>
    </source>
</evidence>
<dbReference type="HOGENOM" id="CLU_035063_4_0_6"/>